<name>A0AAD8E2E2_DIPPU</name>
<feature type="non-terminal residue" evidence="2">
    <location>
        <position position="71"/>
    </location>
</feature>
<feature type="non-terminal residue" evidence="2">
    <location>
        <position position="1"/>
    </location>
</feature>
<dbReference type="AlphaFoldDB" id="A0AAD8E2E2"/>
<gene>
    <name evidence="2" type="ORF">L9F63_008067</name>
</gene>
<feature type="chain" id="PRO_5042148726" evidence="1">
    <location>
        <begin position="33"/>
        <end position="71"/>
    </location>
</feature>
<feature type="signal peptide" evidence="1">
    <location>
        <begin position="1"/>
        <end position="32"/>
    </location>
</feature>
<keyword evidence="1" id="KW-0732">Signal</keyword>
<sequence length="71" mass="8107">IPEIKLAKNLTRYLFCTLCLCLLPISSNFSSSQDHGLNLQLHVWSHMLKIDSNCNHIYFTSSMASYEISTN</sequence>
<protein>
    <submittedName>
        <fullName evidence="2">Uncharacterized protein</fullName>
    </submittedName>
</protein>
<reference evidence="2" key="1">
    <citation type="journal article" date="2023" name="IScience">
        <title>Live-bearing cockroach genome reveals convergent evolutionary mechanisms linked to viviparity in insects and beyond.</title>
        <authorList>
            <person name="Fouks B."/>
            <person name="Harrison M.C."/>
            <person name="Mikhailova A.A."/>
            <person name="Marchal E."/>
            <person name="English S."/>
            <person name="Carruthers M."/>
            <person name="Jennings E.C."/>
            <person name="Chiamaka E.L."/>
            <person name="Frigard R.A."/>
            <person name="Pippel M."/>
            <person name="Attardo G.M."/>
            <person name="Benoit J.B."/>
            <person name="Bornberg-Bauer E."/>
            <person name="Tobe S.S."/>
        </authorList>
    </citation>
    <scope>NUCLEOTIDE SEQUENCE</scope>
    <source>
        <strain evidence="2">Stay&amp;Tobe</strain>
    </source>
</reference>
<reference evidence="2" key="2">
    <citation type="submission" date="2023-05" db="EMBL/GenBank/DDBJ databases">
        <authorList>
            <person name="Fouks B."/>
        </authorList>
    </citation>
    <scope>NUCLEOTIDE SEQUENCE</scope>
    <source>
        <strain evidence="2">Stay&amp;Tobe</strain>
        <tissue evidence="2">Testes</tissue>
    </source>
</reference>
<evidence type="ECO:0000256" key="1">
    <source>
        <dbReference type="SAM" id="SignalP"/>
    </source>
</evidence>
<evidence type="ECO:0000313" key="3">
    <source>
        <dbReference type="Proteomes" id="UP001233999"/>
    </source>
</evidence>
<evidence type="ECO:0000313" key="2">
    <source>
        <dbReference type="EMBL" id="KAJ9574753.1"/>
    </source>
</evidence>
<dbReference type="Proteomes" id="UP001233999">
    <property type="component" value="Unassembled WGS sequence"/>
</dbReference>
<comment type="caution">
    <text evidence="2">The sequence shown here is derived from an EMBL/GenBank/DDBJ whole genome shotgun (WGS) entry which is preliminary data.</text>
</comment>
<dbReference type="EMBL" id="JASPKZ010010264">
    <property type="protein sequence ID" value="KAJ9574753.1"/>
    <property type="molecule type" value="Genomic_DNA"/>
</dbReference>
<organism evidence="2 3">
    <name type="scientific">Diploptera punctata</name>
    <name type="common">Pacific beetle cockroach</name>
    <dbReference type="NCBI Taxonomy" id="6984"/>
    <lineage>
        <taxon>Eukaryota</taxon>
        <taxon>Metazoa</taxon>
        <taxon>Ecdysozoa</taxon>
        <taxon>Arthropoda</taxon>
        <taxon>Hexapoda</taxon>
        <taxon>Insecta</taxon>
        <taxon>Pterygota</taxon>
        <taxon>Neoptera</taxon>
        <taxon>Polyneoptera</taxon>
        <taxon>Dictyoptera</taxon>
        <taxon>Blattodea</taxon>
        <taxon>Blaberoidea</taxon>
        <taxon>Blaberidae</taxon>
        <taxon>Diplopterinae</taxon>
        <taxon>Diploptera</taxon>
    </lineage>
</organism>
<keyword evidence="3" id="KW-1185">Reference proteome</keyword>
<proteinExistence type="predicted"/>
<accession>A0AAD8E2E2</accession>